<organism evidence="2 3">
    <name type="scientific">Parnassius apollo</name>
    <name type="common">Apollo butterfly</name>
    <name type="synonym">Papilio apollo</name>
    <dbReference type="NCBI Taxonomy" id="110799"/>
    <lineage>
        <taxon>Eukaryota</taxon>
        <taxon>Metazoa</taxon>
        <taxon>Ecdysozoa</taxon>
        <taxon>Arthropoda</taxon>
        <taxon>Hexapoda</taxon>
        <taxon>Insecta</taxon>
        <taxon>Pterygota</taxon>
        <taxon>Neoptera</taxon>
        <taxon>Endopterygota</taxon>
        <taxon>Lepidoptera</taxon>
        <taxon>Glossata</taxon>
        <taxon>Ditrysia</taxon>
        <taxon>Papilionoidea</taxon>
        <taxon>Papilionidae</taxon>
        <taxon>Parnassiinae</taxon>
        <taxon>Parnassini</taxon>
        <taxon>Parnassius</taxon>
        <taxon>Parnassius</taxon>
    </lineage>
</organism>
<feature type="compositionally biased region" description="Acidic residues" evidence="1">
    <location>
        <begin position="54"/>
        <end position="66"/>
    </location>
</feature>
<dbReference type="AlphaFoldDB" id="A0A8S3W4U1"/>
<keyword evidence="3" id="KW-1185">Reference proteome</keyword>
<feature type="region of interest" description="Disordered" evidence="1">
    <location>
        <begin position="1"/>
        <end position="84"/>
    </location>
</feature>
<dbReference type="EMBL" id="CAJQZP010000160">
    <property type="protein sequence ID" value="CAG4941425.1"/>
    <property type="molecule type" value="Genomic_DNA"/>
</dbReference>
<accession>A0A8S3W4U1</accession>
<gene>
    <name evidence="2" type="ORF">PAPOLLO_LOCUS2192</name>
</gene>
<comment type="caution">
    <text evidence="2">The sequence shown here is derived from an EMBL/GenBank/DDBJ whole genome shotgun (WGS) entry which is preliminary data.</text>
</comment>
<proteinExistence type="predicted"/>
<evidence type="ECO:0000313" key="3">
    <source>
        <dbReference type="Proteomes" id="UP000691718"/>
    </source>
</evidence>
<protein>
    <submittedName>
        <fullName evidence="2">(apollo) hypothetical protein</fullName>
    </submittedName>
</protein>
<evidence type="ECO:0000313" key="2">
    <source>
        <dbReference type="EMBL" id="CAG4941425.1"/>
    </source>
</evidence>
<dbReference type="Proteomes" id="UP000691718">
    <property type="component" value="Unassembled WGS sequence"/>
</dbReference>
<name>A0A8S3W4U1_PARAO</name>
<sequence>MADGFARSLGYTPIPKRNPKTERPKKALRTKSDMPLLNDNDENEKDNPERRDDESEPYEDLNDDNETTTVSSPSPSMRPATAHSKAGNWSTILYYLL</sequence>
<reference evidence="2" key="1">
    <citation type="submission" date="2021-04" db="EMBL/GenBank/DDBJ databases">
        <authorList>
            <person name="Tunstrom K."/>
        </authorList>
    </citation>
    <scope>NUCLEOTIDE SEQUENCE</scope>
</reference>
<evidence type="ECO:0000256" key="1">
    <source>
        <dbReference type="SAM" id="MobiDB-lite"/>
    </source>
</evidence>